<feature type="coiled-coil region" evidence="1">
    <location>
        <begin position="271"/>
        <end position="397"/>
    </location>
</feature>
<dbReference type="InterPro" id="IPR027417">
    <property type="entry name" value="P-loop_NTPase"/>
</dbReference>
<gene>
    <name evidence="2" type="ORF">psyc5s11_39600</name>
</gene>
<accession>A0ABM7T9R9</accession>
<keyword evidence="1" id="KW-0175">Coiled coil</keyword>
<evidence type="ECO:0000313" key="2">
    <source>
        <dbReference type="EMBL" id="BCZ47893.1"/>
    </source>
</evidence>
<protein>
    <submittedName>
        <fullName evidence="2">TIGR02680 family protein</fullName>
    </submittedName>
</protein>
<dbReference type="SUPFAM" id="SSF52540">
    <property type="entry name" value="P-loop containing nucleoside triphosphate hydrolases"/>
    <property type="match status" value="1"/>
</dbReference>
<name>A0ABM7T9R9_9CLOT</name>
<reference evidence="3" key="1">
    <citation type="submission" date="2021-07" db="EMBL/GenBank/DDBJ databases">
        <title>Complete genome sequencing of a Clostridium isolate.</title>
        <authorList>
            <person name="Ueki A."/>
            <person name="Tonouchi A."/>
        </authorList>
    </citation>
    <scope>NUCLEOTIDE SEQUENCE [LARGE SCALE GENOMIC DNA]</scope>
    <source>
        <strain evidence="3">C5S11</strain>
    </source>
</reference>
<organism evidence="2 3">
    <name type="scientific">Clostridium gelidum</name>
    <dbReference type="NCBI Taxonomy" id="704125"/>
    <lineage>
        <taxon>Bacteria</taxon>
        <taxon>Bacillati</taxon>
        <taxon>Bacillota</taxon>
        <taxon>Clostridia</taxon>
        <taxon>Eubacteriales</taxon>
        <taxon>Clostridiaceae</taxon>
        <taxon>Clostridium</taxon>
    </lineage>
</organism>
<dbReference type="Proteomes" id="UP000824633">
    <property type="component" value="Chromosome"/>
</dbReference>
<dbReference type="EMBL" id="AP024849">
    <property type="protein sequence ID" value="BCZ47893.1"/>
    <property type="molecule type" value="Genomic_DNA"/>
</dbReference>
<dbReference type="Pfam" id="PF13558">
    <property type="entry name" value="SbcC_Walker_B"/>
    <property type="match status" value="1"/>
</dbReference>
<evidence type="ECO:0000256" key="1">
    <source>
        <dbReference type="SAM" id="Coils"/>
    </source>
</evidence>
<dbReference type="InterPro" id="IPR013496">
    <property type="entry name" value="CHP02680"/>
</dbReference>
<keyword evidence="3" id="KW-1185">Reference proteome</keyword>
<feature type="coiled-coil region" evidence="1">
    <location>
        <begin position="544"/>
        <end position="571"/>
    </location>
</feature>
<dbReference type="Gene3D" id="3.40.50.300">
    <property type="entry name" value="P-loop containing nucleotide triphosphate hydrolases"/>
    <property type="match status" value="2"/>
</dbReference>
<proteinExistence type="predicted"/>
<dbReference type="NCBIfam" id="TIGR02680">
    <property type="entry name" value="TIGR02680 family protein"/>
    <property type="match status" value="1"/>
</dbReference>
<dbReference type="RefSeq" id="WP_224034201.1">
    <property type="nucleotide sequence ID" value="NZ_AP024849.1"/>
</dbReference>
<evidence type="ECO:0000313" key="3">
    <source>
        <dbReference type="Proteomes" id="UP000824633"/>
    </source>
</evidence>
<sequence length="1346" mass="157494">MNDRWEINKLGLVNFWHYDMEEFDLEDGKLLLRGSNGSGKSVTMQSFIPLLLDGNKSPERLDPFGSKARTISNYLIDEETDEKTAYLYMEFKRKSTEKYITLGLGLKAMRGKSPQSWYFILSDGRRINKDLFLYRDAGEKIPLTKKQLENSLGEGNFFTESQKRYMEKVNEYLFGFDDIDSYEELLNLLISIRSPKLSKDFKPTKIYDILTDSLKVLSEEDLRPMSESMENMDSYQDTLEQNKRALDGASKIKSSYDRYNRFILNEKAETLIEFNSKLSVLEQDIKKEQTNFKKLKKDLGDNRNQTKILKDELKKAEESYERLQNREELKLQKELSDFESSIKDNEDIKKRKENILEDKKKKEKELENSIKECKNELELKESNLKKIISYLEELAEESKFIEGYNLSKEVMSEIKKADLSLMDPSIKEYLLKLKNAHESLGIYEEIKKKKEELVYKKDNKGVELQDSKKDLRRIDELLLTEREDYKVNYVSFNKNNKIFTLTEEEVNLILQKVGSSETEDAVNKIKELNIRNKGNKENLLRGKIHIKENFIDEKKKEVKSLEEDIKELKNKKEVEPIRSEGVARNRERLALEEIPFIPFYKAIDFNKNINDDLKNKIEGALKEMGLLDALVIDEKYRLRALDFKIGTEDKYIFPEPNMMRHNLGNYLKVNKETLDKVSFEAVDNVIQGIFLEDSTLTYLDEKGNFGIGVLVGKGNDDYISQFIGETSRKNLREKLIKEKEENIEATARLIEEKNLEINLLRDKLSLLEKEYNRIPKLDNISEGLRLISEKEKEIERIDVELTKLEEELFSLDEELRRKKKEVFIHLEKLEVKTLEDIKNAIEALEEYKEEINKGNILLTEIKGQYNILGINEEKVDEMRIDIDDIYYEINKLSITINDCTIKIKSIKEVLKASSIEEIQKEIELCIKVKEDNPKKLEEKNRITGSLEEQINSKEEKIGVIIKDREITYKKVNVLKEILIEEEALEFLGPKKEIDILLRAKEILEENSITANRGREDYSNALIESLNKNSGELRDYQLRISESLLDESENNEFSKLRARKEIRCKIQGKEVGFLVLIEEIKKSIDEQSLLISEEERRIFEDILLNTISQKVRGKIHQSRQWVSKVNDLMESMDTSSSLKLSLSWQPKKSEGEGQLDIKDIIDIFDRNGLCTGEELKALALHFSQKVKEALRYYEGSGEIRNYHSIIKDVLDYRKWYEFKLQFTKKGERKRELTNNAFDQFSGGEKAMCMYIPLFSAVYARYEKARKDCPRVVTMDEAFAGVDENNIRDMFRLLKILDLDYILNSQVLWGDYDTVSALAIAELIREENDDVVTVLRYKWNGKEKTLLA</sequence>
<feature type="coiled-coil region" evidence="1">
    <location>
        <begin position="728"/>
        <end position="864"/>
    </location>
</feature>